<reference evidence="2" key="2">
    <citation type="journal article" date="2022" name="Microb. Genom.">
        <title>A chromosome-scale genome assembly of the tomato pathogen Cladosporium fulvum reveals a compartmentalized genome architecture and the presence of a dispensable chromosome.</title>
        <authorList>
            <person name="Zaccaron A.Z."/>
            <person name="Chen L.H."/>
            <person name="Samaras A."/>
            <person name="Stergiopoulos I."/>
        </authorList>
    </citation>
    <scope>NUCLEOTIDE SEQUENCE</scope>
    <source>
        <strain evidence="2">Race5_Kim</strain>
    </source>
</reference>
<dbReference type="RefSeq" id="XP_047764263.1">
    <property type="nucleotide sequence ID" value="XM_047909607.1"/>
</dbReference>
<dbReference type="EMBL" id="CP090169">
    <property type="protein sequence ID" value="UJO19897.1"/>
    <property type="molecule type" value="Genomic_DNA"/>
</dbReference>
<dbReference type="AlphaFoldDB" id="A0A9Q8PCH4"/>
<reference evidence="2" key="1">
    <citation type="submission" date="2021-12" db="EMBL/GenBank/DDBJ databases">
        <authorList>
            <person name="Zaccaron A."/>
            <person name="Stergiopoulos I."/>
        </authorList>
    </citation>
    <scope>NUCLEOTIDE SEQUENCE</scope>
    <source>
        <strain evidence="2">Race5_Kim</strain>
    </source>
</reference>
<evidence type="ECO:0000313" key="3">
    <source>
        <dbReference type="Proteomes" id="UP000756132"/>
    </source>
</evidence>
<keyword evidence="3" id="KW-1185">Reference proteome</keyword>
<organism evidence="2 3">
    <name type="scientific">Passalora fulva</name>
    <name type="common">Tomato leaf mold</name>
    <name type="synonym">Cladosporium fulvum</name>
    <dbReference type="NCBI Taxonomy" id="5499"/>
    <lineage>
        <taxon>Eukaryota</taxon>
        <taxon>Fungi</taxon>
        <taxon>Dikarya</taxon>
        <taxon>Ascomycota</taxon>
        <taxon>Pezizomycotina</taxon>
        <taxon>Dothideomycetes</taxon>
        <taxon>Dothideomycetidae</taxon>
        <taxon>Mycosphaerellales</taxon>
        <taxon>Mycosphaerellaceae</taxon>
        <taxon>Fulvia</taxon>
    </lineage>
</organism>
<name>A0A9Q8PCH4_PASFU</name>
<dbReference type="SUPFAM" id="SSF54427">
    <property type="entry name" value="NTF2-like"/>
    <property type="match status" value="1"/>
</dbReference>
<evidence type="ECO:0008006" key="4">
    <source>
        <dbReference type="Google" id="ProtNLM"/>
    </source>
</evidence>
<feature type="region of interest" description="Disordered" evidence="1">
    <location>
        <begin position="1"/>
        <end position="21"/>
    </location>
</feature>
<accession>A0A9Q8PCH4</accession>
<gene>
    <name evidence="2" type="ORF">CLAFUR5_10459</name>
</gene>
<evidence type="ECO:0000313" key="2">
    <source>
        <dbReference type="EMBL" id="UJO19897.1"/>
    </source>
</evidence>
<sequence length="155" mass="17586">MQMHTPHPSAASSPADVKDPGTEEEVIAYVQKCVRDSIDGVNARRLERSDSTFHFVAPDFKQISAQPLDIDEFIRLLKAHCQNYPEFYVRCMDINTDLDMKRNTALVYYNTETTGAPPGVTRPAWSSCEFRKVDGRWQQIWAKTMHGPAHAGFNP</sequence>
<dbReference type="Proteomes" id="UP000756132">
    <property type="component" value="Chromosome 7"/>
</dbReference>
<proteinExistence type="predicted"/>
<evidence type="ECO:0000256" key="1">
    <source>
        <dbReference type="SAM" id="MobiDB-lite"/>
    </source>
</evidence>
<dbReference type="InterPro" id="IPR032710">
    <property type="entry name" value="NTF2-like_dom_sf"/>
</dbReference>
<protein>
    <recommendedName>
        <fullName evidence="4">SnoaL-like domain-containing protein</fullName>
    </recommendedName>
</protein>
<dbReference type="GeneID" id="71990337"/>
<dbReference type="KEGG" id="ffu:CLAFUR5_10459"/>